<feature type="region of interest" description="Disordered" evidence="1">
    <location>
        <begin position="131"/>
        <end position="167"/>
    </location>
</feature>
<sequence length="518" mass="56423">MRLAAFGIKPGTKATNALQKGGLGATAPPLGGISCLRLHFSSARANRHAISATFSPYEIAPIHCAPEFDFAALLQDSVRLECSADHDPGGVHEHPEANPTTPQPLEPVGVLASTVAAPAAVTLPERRNCLGNEPALPEAAAPPSAASRNHAKRRRKREQKVLHDGHAPRAKTYEKYAQPSNPLQTLLNSESLPAAKGAYSALRATQKSGDQKRWSVAELVSKGLRLVEWDGYDDRPLLDSLGSVIAVLVGQPRDESYRRAVDAAYASIAREGATASFNRADAQHKRGSFPAINVGVTHGKGTTSPVTLNNHEHKAMAARLLADASVQRLAAFGSASFQLWAPNLYQYYKEHLDPLWARMPNLQRNFDRSIFPSAAFNFGPNVWTYRHRDLLNCPFGWCAIQALGSFDATQGGHLILWDLGLVVEFPPGALVLIPSATISHSNVPVQEGDSRASFTQYCAGGLFRYVDNGFRTENELKREDVEEYARMCKLKETRWQMGLGLFSKYNDIVKVSSKSIGA</sequence>
<dbReference type="AlphaFoldDB" id="A0A8H5LRH1"/>
<evidence type="ECO:0000256" key="1">
    <source>
        <dbReference type="SAM" id="MobiDB-lite"/>
    </source>
</evidence>
<reference evidence="2 4" key="1">
    <citation type="journal article" date="2020" name="ISME J.">
        <title>Uncovering the hidden diversity of litter-decomposition mechanisms in mushroom-forming fungi.</title>
        <authorList>
            <person name="Floudas D."/>
            <person name="Bentzer J."/>
            <person name="Ahren D."/>
            <person name="Johansson T."/>
            <person name="Persson P."/>
            <person name="Tunlid A."/>
        </authorList>
    </citation>
    <scope>NUCLEOTIDE SEQUENCE [LARGE SCALE GENOMIC DNA]</scope>
    <source>
        <strain evidence="2 4">CBS 661.87</strain>
    </source>
</reference>
<feature type="compositionally biased region" description="Basic and acidic residues" evidence="1">
    <location>
        <begin position="86"/>
        <end position="96"/>
    </location>
</feature>
<evidence type="ECO:0000313" key="3">
    <source>
        <dbReference type="EMBL" id="KAF5366963.1"/>
    </source>
</evidence>
<evidence type="ECO:0000313" key="2">
    <source>
        <dbReference type="EMBL" id="KAF5366696.1"/>
    </source>
</evidence>
<accession>A0A8H5LRH1</accession>
<proteinExistence type="predicted"/>
<dbReference type="EMBL" id="JAACJP010000071">
    <property type="protein sequence ID" value="KAF5366963.1"/>
    <property type="molecule type" value="Genomic_DNA"/>
</dbReference>
<feature type="compositionally biased region" description="Basic residues" evidence="1">
    <location>
        <begin position="149"/>
        <end position="158"/>
    </location>
</feature>
<evidence type="ECO:0000313" key="4">
    <source>
        <dbReference type="Proteomes" id="UP000565441"/>
    </source>
</evidence>
<dbReference type="Gene3D" id="3.60.130.30">
    <property type="match status" value="1"/>
</dbReference>
<feature type="compositionally biased region" description="Low complexity" evidence="1">
    <location>
        <begin position="133"/>
        <end position="147"/>
    </location>
</feature>
<protein>
    <submittedName>
        <fullName evidence="2">Uncharacterized protein</fullName>
    </submittedName>
</protein>
<comment type="caution">
    <text evidence="2">The sequence shown here is derived from an EMBL/GenBank/DDBJ whole genome shotgun (WGS) entry which is preliminary data.</text>
</comment>
<name>A0A8H5LRH1_9AGAR</name>
<gene>
    <name evidence="3" type="ORF">D9615_010607</name>
    <name evidence="2" type="ORF">D9615_010629</name>
</gene>
<feature type="region of interest" description="Disordered" evidence="1">
    <location>
        <begin position="86"/>
        <end position="105"/>
    </location>
</feature>
<dbReference type="PROSITE" id="PS51257">
    <property type="entry name" value="PROKAR_LIPOPROTEIN"/>
    <property type="match status" value="1"/>
</dbReference>
<dbReference type="OrthoDB" id="3020801at2759"/>
<organism evidence="2 4">
    <name type="scientific">Tricholomella constricta</name>
    <dbReference type="NCBI Taxonomy" id="117010"/>
    <lineage>
        <taxon>Eukaryota</taxon>
        <taxon>Fungi</taxon>
        <taxon>Dikarya</taxon>
        <taxon>Basidiomycota</taxon>
        <taxon>Agaricomycotina</taxon>
        <taxon>Agaricomycetes</taxon>
        <taxon>Agaricomycetidae</taxon>
        <taxon>Agaricales</taxon>
        <taxon>Tricholomatineae</taxon>
        <taxon>Lyophyllaceae</taxon>
        <taxon>Tricholomella</taxon>
    </lineage>
</organism>
<dbReference type="EMBL" id="JAACJP010000075">
    <property type="protein sequence ID" value="KAF5366696.1"/>
    <property type="molecule type" value="Genomic_DNA"/>
</dbReference>
<dbReference type="Proteomes" id="UP000565441">
    <property type="component" value="Unassembled WGS sequence"/>
</dbReference>
<keyword evidence="4" id="KW-1185">Reference proteome</keyword>